<evidence type="ECO:0000313" key="1">
    <source>
        <dbReference type="EMBL" id="THX28406.1"/>
    </source>
</evidence>
<organism evidence="1 2">
    <name type="scientific">Aureobasidium pullulans</name>
    <name type="common">Black yeast</name>
    <name type="synonym">Pullularia pullulans</name>
    <dbReference type="NCBI Taxonomy" id="5580"/>
    <lineage>
        <taxon>Eukaryota</taxon>
        <taxon>Fungi</taxon>
        <taxon>Dikarya</taxon>
        <taxon>Ascomycota</taxon>
        <taxon>Pezizomycotina</taxon>
        <taxon>Dothideomycetes</taxon>
        <taxon>Dothideomycetidae</taxon>
        <taxon>Dothideales</taxon>
        <taxon>Saccotheciaceae</taxon>
        <taxon>Aureobasidium</taxon>
    </lineage>
</organism>
<dbReference type="EMBL" id="QZAT01000052">
    <property type="protein sequence ID" value="THX28406.1"/>
    <property type="molecule type" value="Genomic_DNA"/>
</dbReference>
<sequence length="296" mass="34667">MLSKFFKSGGRLANSPWNSTPLRYFSSCPVNQISRARYDQLRLDPEKHKVYVEVPEQHCAKLRVQKEKTYARESFRRARLLHMWCNRYVWFREELPWKSRRPLVLSEPTKHYCKGCEYTRFGGMKMWWFDSESYMCNACYAKADWNEVMPKGYEDCRNIKEVAARKKQLGALPDANNPHSSTEDVLSPTINMQIFLPRIAHMQWEPSSYAPFGRSHLDDNHPAFRQVYAKPHKEDEAQEGLDKDSGQFCLFIIRGADRIILSIDSSTKEMGIRARKLKNGAKNMTNQTPSMHQNMQ</sequence>
<reference evidence="1 2" key="1">
    <citation type="submission" date="2018-10" db="EMBL/GenBank/DDBJ databases">
        <title>Fifty Aureobasidium pullulans genomes reveal a recombining polyextremotolerant generalist.</title>
        <authorList>
            <person name="Gostincar C."/>
            <person name="Turk M."/>
            <person name="Zajc J."/>
            <person name="Gunde-Cimerman N."/>
        </authorList>
    </citation>
    <scope>NUCLEOTIDE SEQUENCE [LARGE SCALE GENOMIC DNA]</scope>
    <source>
        <strain evidence="1 2">EXF-10081</strain>
    </source>
</reference>
<gene>
    <name evidence="1" type="ORF">D6D12_04828</name>
</gene>
<name>A0AB74JTT4_AURPU</name>
<protein>
    <submittedName>
        <fullName evidence="1">Uncharacterized protein</fullName>
    </submittedName>
</protein>
<evidence type="ECO:0000313" key="2">
    <source>
        <dbReference type="Proteomes" id="UP000310374"/>
    </source>
</evidence>
<comment type="caution">
    <text evidence="1">The sequence shown here is derived from an EMBL/GenBank/DDBJ whole genome shotgun (WGS) entry which is preliminary data.</text>
</comment>
<proteinExistence type="predicted"/>
<dbReference type="Proteomes" id="UP000310374">
    <property type="component" value="Unassembled WGS sequence"/>
</dbReference>
<accession>A0AB74JTT4</accession>
<dbReference type="AlphaFoldDB" id="A0AB74JTT4"/>